<feature type="domain" description="TonB-dependent receptor plug" evidence="18">
    <location>
        <begin position="79"/>
        <end position="181"/>
    </location>
</feature>
<dbReference type="EMBL" id="JBHUHD010000001">
    <property type="protein sequence ID" value="MFD2139625.1"/>
    <property type="molecule type" value="Genomic_DNA"/>
</dbReference>
<evidence type="ECO:0000256" key="2">
    <source>
        <dbReference type="ARBA" id="ARBA00009810"/>
    </source>
</evidence>
<keyword evidence="9" id="KW-0406">Ion transport</keyword>
<keyword evidence="20" id="KW-1185">Reference proteome</keyword>
<dbReference type="PANTHER" id="PTHR32552:SF68">
    <property type="entry name" value="FERRICHROME OUTER MEMBRANE TRANSPORTER_PHAGE RECEPTOR"/>
    <property type="match status" value="1"/>
</dbReference>
<accession>A0ABW4YTM3</accession>
<dbReference type="RefSeq" id="WP_246548542.1">
    <property type="nucleotide sequence ID" value="NZ_JAHBGB010000019.1"/>
</dbReference>
<dbReference type="PROSITE" id="PS52016">
    <property type="entry name" value="TONB_DEPENDENT_REC_3"/>
    <property type="match status" value="1"/>
</dbReference>
<keyword evidence="5" id="KW-0410">Iron transport</keyword>
<dbReference type="Proteomes" id="UP001597299">
    <property type="component" value="Unassembled WGS sequence"/>
</dbReference>
<reference evidence="20" key="1">
    <citation type="journal article" date="2019" name="Int. J. Syst. Evol. Microbiol.">
        <title>The Global Catalogue of Microorganisms (GCM) 10K type strain sequencing project: providing services to taxonomists for standard genome sequencing and annotation.</title>
        <authorList>
            <consortium name="The Broad Institute Genomics Platform"/>
            <consortium name="The Broad Institute Genome Sequencing Center for Infectious Disease"/>
            <person name="Wu L."/>
            <person name="Ma J."/>
        </authorList>
    </citation>
    <scope>NUCLEOTIDE SEQUENCE [LARGE SCALE GENOMIC DNA]</scope>
    <source>
        <strain evidence="20">CCM 7435</strain>
    </source>
</reference>
<dbReference type="InterPro" id="IPR036942">
    <property type="entry name" value="Beta-barrel_TonB_sf"/>
</dbReference>
<evidence type="ECO:0000256" key="3">
    <source>
        <dbReference type="ARBA" id="ARBA00022448"/>
    </source>
</evidence>
<evidence type="ECO:0000256" key="9">
    <source>
        <dbReference type="ARBA" id="ARBA00023065"/>
    </source>
</evidence>
<dbReference type="InterPro" id="IPR000531">
    <property type="entry name" value="Beta-barrel_TonB"/>
</dbReference>
<evidence type="ECO:0000256" key="1">
    <source>
        <dbReference type="ARBA" id="ARBA00004571"/>
    </source>
</evidence>
<comment type="subcellular location">
    <subcellularLocation>
        <location evidence="1 14">Cell outer membrane</location>
        <topology evidence="1 14">Multi-pass membrane protein</topology>
    </subcellularLocation>
</comment>
<gene>
    <name evidence="19" type="ORF">ACFSNC_04365</name>
</gene>
<keyword evidence="3 14" id="KW-0813">Transport</keyword>
<evidence type="ECO:0000259" key="18">
    <source>
        <dbReference type="Pfam" id="PF07715"/>
    </source>
</evidence>
<organism evidence="19 20">
    <name type="scientific">Ancylobacter oerskovii</name>
    <dbReference type="NCBI Taxonomy" id="459519"/>
    <lineage>
        <taxon>Bacteria</taxon>
        <taxon>Pseudomonadati</taxon>
        <taxon>Pseudomonadota</taxon>
        <taxon>Alphaproteobacteria</taxon>
        <taxon>Hyphomicrobiales</taxon>
        <taxon>Xanthobacteraceae</taxon>
        <taxon>Ancylobacter</taxon>
    </lineage>
</organism>
<comment type="similarity">
    <text evidence="2 14 15">Belongs to the TonB-dependent receptor family.</text>
</comment>
<evidence type="ECO:0000259" key="17">
    <source>
        <dbReference type="Pfam" id="PF00593"/>
    </source>
</evidence>
<evidence type="ECO:0000256" key="8">
    <source>
        <dbReference type="ARBA" id="ARBA00023004"/>
    </source>
</evidence>
<dbReference type="NCBIfam" id="TIGR01783">
    <property type="entry name" value="TonB-siderophor"/>
    <property type="match status" value="1"/>
</dbReference>
<keyword evidence="10 15" id="KW-0798">TonB box</keyword>
<keyword evidence="13 14" id="KW-0998">Cell outer membrane</keyword>
<evidence type="ECO:0000256" key="10">
    <source>
        <dbReference type="ARBA" id="ARBA00023077"/>
    </source>
</evidence>
<keyword evidence="4 14" id="KW-1134">Transmembrane beta strand</keyword>
<evidence type="ECO:0000256" key="16">
    <source>
        <dbReference type="SAM" id="SignalP"/>
    </source>
</evidence>
<evidence type="ECO:0000256" key="4">
    <source>
        <dbReference type="ARBA" id="ARBA00022452"/>
    </source>
</evidence>
<dbReference type="Gene3D" id="2.40.170.20">
    <property type="entry name" value="TonB-dependent receptor, beta-barrel domain"/>
    <property type="match status" value="1"/>
</dbReference>
<dbReference type="InterPro" id="IPR039426">
    <property type="entry name" value="TonB-dep_rcpt-like"/>
</dbReference>
<dbReference type="InterPro" id="IPR037066">
    <property type="entry name" value="Plug_dom_sf"/>
</dbReference>
<sequence length="759" mass="82977">MYRSSFKLLLLTTTMAASLPCWQAALAQEAQSPAQSSAGSAIELDTVSVQSDRQTGTGPVNGYVATQTTAGMKTDVPITEIPQSVSVIGRDEIDDRKALKVDEALRYTAGVHASPYGGPDPDTDWFYIRGFNATQTGIFLDSLSLYSYGFGGFQIDPFMLERIEVLKGPASVLYGGSSPGGLVNLVSKRPREERFGYAEVGINNFGNAYFAFDINEVYGAADPRTRDPNDPSLVTKAPAATNPVWMYRITGRIAGGDTYTDYSNDLRGVIMPQVTYRPSQQTEVTVYAQLAALDQVNVGGGFLPYYGTVANAPFGKISRDAYFGEPDLDNSRYTQLLIGYELKHEFENDWIFHSSARYGHLNKREIGPYPYGYYDPTTGYGGNPLPLTSNNLLNRIGFEGNSEVNSFATDNHFRREFATGAVEHDFIVGADYTLYHLDNVQASGGATPISATDPVYGVPQGPTTVYMDQVLTQQQFGGYVQDQLRFGDGWIVTLNGRYDYVNTKSESPPTLAFSPNYETNDGAFTGRAGLGYEFANGMTPYVAVSSFFNPVVGVDVNNTGFKPEEGHQYEAGIKYQPTFVDALITASVFQITRQNVTVPDVDNIFFDTQLGEVRSTGFELEAKANVTKNFRLIGTFTVLDMEITNDTNPAIIGNEPMLVPDVMASAWADYTFDQGPLAGVGIGGGVRYIGASWIDDENTLQVPSVTLFDAAIRYERDSWGVALNVNNIFDEVYVSGCQGISSCGYGDSRTITLSAHYKW</sequence>
<evidence type="ECO:0000256" key="7">
    <source>
        <dbReference type="ARBA" id="ARBA00022729"/>
    </source>
</evidence>
<comment type="caution">
    <text evidence="19">The sequence shown here is derived from an EMBL/GenBank/DDBJ whole genome shotgun (WGS) entry which is preliminary data.</text>
</comment>
<keyword evidence="7 16" id="KW-0732">Signal</keyword>
<evidence type="ECO:0000256" key="15">
    <source>
        <dbReference type="RuleBase" id="RU003357"/>
    </source>
</evidence>
<name>A0ABW4YTM3_9HYPH</name>
<evidence type="ECO:0000313" key="20">
    <source>
        <dbReference type="Proteomes" id="UP001597299"/>
    </source>
</evidence>
<evidence type="ECO:0000256" key="6">
    <source>
        <dbReference type="ARBA" id="ARBA00022692"/>
    </source>
</evidence>
<keyword evidence="6 14" id="KW-0812">Transmembrane</keyword>
<dbReference type="CDD" id="cd01347">
    <property type="entry name" value="ligand_gated_channel"/>
    <property type="match status" value="1"/>
</dbReference>
<dbReference type="Gene3D" id="2.170.130.10">
    <property type="entry name" value="TonB-dependent receptor, plug domain"/>
    <property type="match status" value="1"/>
</dbReference>
<evidence type="ECO:0000256" key="14">
    <source>
        <dbReference type="PROSITE-ProRule" id="PRU01360"/>
    </source>
</evidence>
<dbReference type="InterPro" id="IPR012910">
    <property type="entry name" value="Plug_dom"/>
</dbReference>
<keyword evidence="12 19" id="KW-0675">Receptor</keyword>
<keyword evidence="8" id="KW-0408">Iron</keyword>
<feature type="chain" id="PRO_5047344715" evidence="16">
    <location>
        <begin position="28"/>
        <end position="759"/>
    </location>
</feature>
<evidence type="ECO:0000256" key="5">
    <source>
        <dbReference type="ARBA" id="ARBA00022496"/>
    </source>
</evidence>
<feature type="domain" description="TonB-dependent receptor-like beta-barrel" evidence="17">
    <location>
        <begin position="294"/>
        <end position="728"/>
    </location>
</feature>
<dbReference type="Pfam" id="PF00593">
    <property type="entry name" value="TonB_dep_Rec_b-barrel"/>
    <property type="match status" value="1"/>
</dbReference>
<feature type="signal peptide" evidence="16">
    <location>
        <begin position="1"/>
        <end position="27"/>
    </location>
</feature>
<protein>
    <submittedName>
        <fullName evidence="19">TonB-dependent siderophore receptor</fullName>
    </submittedName>
</protein>
<evidence type="ECO:0000256" key="12">
    <source>
        <dbReference type="ARBA" id="ARBA00023170"/>
    </source>
</evidence>
<evidence type="ECO:0000256" key="11">
    <source>
        <dbReference type="ARBA" id="ARBA00023136"/>
    </source>
</evidence>
<proteinExistence type="inferred from homology"/>
<keyword evidence="11 14" id="KW-0472">Membrane</keyword>
<evidence type="ECO:0000313" key="19">
    <source>
        <dbReference type="EMBL" id="MFD2139625.1"/>
    </source>
</evidence>
<dbReference type="Pfam" id="PF07715">
    <property type="entry name" value="Plug"/>
    <property type="match status" value="1"/>
</dbReference>
<dbReference type="PANTHER" id="PTHR32552">
    <property type="entry name" value="FERRICHROME IRON RECEPTOR-RELATED"/>
    <property type="match status" value="1"/>
</dbReference>
<dbReference type="InterPro" id="IPR010105">
    <property type="entry name" value="TonB_sidphr_rcpt"/>
</dbReference>
<dbReference type="SUPFAM" id="SSF56935">
    <property type="entry name" value="Porins"/>
    <property type="match status" value="1"/>
</dbReference>
<evidence type="ECO:0000256" key="13">
    <source>
        <dbReference type="ARBA" id="ARBA00023237"/>
    </source>
</evidence>